<evidence type="ECO:0000256" key="11">
    <source>
        <dbReference type="ARBA" id="ARBA00022759"/>
    </source>
</evidence>
<evidence type="ECO:0000256" key="13">
    <source>
        <dbReference type="ARBA" id="ARBA00023211"/>
    </source>
</evidence>
<dbReference type="Proteomes" id="UP000190023">
    <property type="component" value="Unassembled WGS sequence"/>
</dbReference>
<comment type="cofactor">
    <cofactor evidence="2">
        <name>Mg(2+)</name>
        <dbReference type="ChEBI" id="CHEBI:18420"/>
    </cofactor>
</comment>
<comment type="similarity">
    <text evidence="5 14 16">Belongs to the RNase HII family.</text>
</comment>
<dbReference type="InterPro" id="IPR024567">
    <property type="entry name" value="RNase_HII/HIII_dom"/>
</dbReference>
<dbReference type="GO" id="GO:0004523">
    <property type="term" value="F:RNA-DNA hybrid ribonuclease activity"/>
    <property type="evidence" value="ECO:0007669"/>
    <property type="project" value="UniProtKB-UniRule"/>
</dbReference>
<dbReference type="InterPro" id="IPR036397">
    <property type="entry name" value="RNaseH_sf"/>
</dbReference>
<feature type="binding site" evidence="14 15">
    <location>
        <position position="141"/>
    </location>
    <ligand>
        <name>a divalent metal cation</name>
        <dbReference type="ChEBI" id="CHEBI:60240"/>
    </ligand>
</feature>
<dbReference type="NCBIfam" id="NF000595">
    <property type="entry name" value="PRK00015.1-3"/>
    <property type="match status" value="1"/>
</dbReference>
<dbReference type="FunFam" id="3.30.420.10:FF:000006">
    <property type="entry name" value="Ribonuclease HII"/>
    <property type="match status" value="1"/>
</dbReference>
<keyword evidence="11 14" id="KW-0255">Endonuclease</keyword>
<comment type="caution">
    <text evidence="18">The sequence shown here is derived from an EMBL/GenBank/DDBJ whole genome shotgun (WGS) entry which is preliminary data.</text>
</comment>
<evidence type="ECO:0000256" key="12">
    <source>
        <dbReference type="ARBA" id="ARBA00022801"/>
    </source>
</evidence>
<feature type="binding site" evidence="14 15">
    <location>
        <position position="50"/>
    </location>
    <ligand>
        <name>a divalent metal cation</name>
        <dbReference type="ChEBI" id="CHEBI:60240"/>
    </ligand>
</feature>
<dbReference type="GO" id="GO:0006298">
    <property type="term" value="P:mismatch repair"/>
    <property type="evidence" value="ECO:0007669"/>
    <property type="project" value="TreeGrafter"/>
</dbReference>
<dbReference type="EC" id="3.1.26.4" evidence="6 14"/>
<dbReference type="AlphaFoldDB" id="A0A1T0BCC8"/>
<evidence type="ECO:0000256" key="5">
    <source>
        <dbReference type="ARBA" id="ARBA00007383"/>
    </source>
</evidence>
<dbReference type="CDD" id="cd07182">
    <property type="entry name" value="RNase_HII_bacteria_HII_like"/>
    <property type="match status" value="1"/>
</dbReference>
<dbReference type="SUPFAM" id="SSF53098">
    <property type="entry name" value="Ribonuclease H-like"/>
    <property type="match status" value="1"/>
</dbReference>
<evidence type="ECO:0000256" key="14">
    <source>
        <dbReference type="HAMAP-Rule" id="MF_00052"/>
    </source>
</evidence>
<evidence type="ECO:0000256" key="6">
    <source>
        <dbReference type="ARBA" id="ARBA00012180"/>
    </source>
</evidence>
<dbReference type="NCBIfam" id="NF000596">
    <property type="entry name" value="PRK00015.1-4"/>
    <property type="match status" value="1"/>
</dbReference>
<comment type="function">
    <text evidence="3 14 16">Endonuclease that specifically degrades the RNA of RNA-DNA hybrids.</text>
</comment>
<comment type="subcellular location">
    <subcellularLocation>
        <location evidence="4 14">Cytoplasm</location>
    </subcellularLocation>
</comment>
<evidence type="ECO:0000256" key="10">
    <source>
        <dbReference type="ARBA" id="ARBA00022723"/>
    </source>
</evidence>
<dbReference type="InterPro" id="IPR012337">
    <property type="entry name" value="RNaseH-like_sf"/>
</dbReference>
<keyword evidence="9 14" id="KW-0540">Nuclease</keyword>
<evidence type="ECO:0000256" key="2">
    <source>
        <dbReference type="ARBA" id="ARBA00001946"/>
    </source>
</evidence>
<evidence type="ECO:0000256" key="8">
    <source>
        <dbReference type="ARBA" id="ARBA00022490"/>
    </source>
</evidence>
<dbReference type="HAMAP" id="MF_00052_B">
    <property type="entry name" value="RNase_HII_B"/>
    <property type="match status" value="1"/>
</dbReference>
<comment type="cofactor">
    <cofactor evidence="14 15">
        <name>Mn(2+)</name>
        <dbReference type="ChEBI" id="CHEBI:29035"/>
    </cofactor>
    <cofactor evidence="14 15">
        <name>Mg(2+)</name>
        <dbReference type="ChEBI" id="CHEBI:18420"/>
    </cofactor>
    <text evidence="14 15">Manganese or magnesium. Binds 1 divalent metal ion per monomer in the absence of substrate. May bind a second metal ion after substrate binding.</text>
</comment>
<dbReference type="InterPro" id="IPR022898">
    <property type="entry name" value="RNase_HII"/>
</dbReference>
<dbReference type="NCBIfam" id="NF000594">
    <property type="entry name" value="PRK00015.1-1"/>
    <property type="match status" value="1"/>
</dbReference>
<evidence type="ECO:0000313" key="19">
    <source>
        <dbReference type="Proteomes" id="UP000190023"/>
    </source>
</evidence>
<keyword evidence="8 14" id="KW-0963">Cytoplasm</keyword>
<proteinExistence type="inferred from homology"/>
<keyword evidence="13 14" id="KW-0464">Manganese</keyword>
<evidence type="ECO:0000256" key="7">
    <source>
        <dbReference type="ARBA" id="ARBA00019179"/>
    </source>
</evidence>
<evidence type="ECO:0000256" key="4">
    <source>
        <dbReference type="ARBA" id="ARBA00004496"/>
    </source>
</evidence>
<evidence type="ECO:0000256" key="9">
    <source>
        <dbReference type="ARBA" id="ARBA00022722"/>
    </source>
</evidence>
<name>A0A1T0BCC8_9PAST</name>
<evidence type="ECO:0000256" key="16">
    <source>
        <dbReference type="RuleBase" id="RU003515"/>
    </source>
</evidence>
<dbReference type="GO" id="GO:0032299">
    <property type="term" value="C:ribonuclease H2 complex"/>
    <property type="evidence" value="ECO:0007669"/>
    <property type="project" value="TreeGrafter"/>
</dbReference>
<keyword evidence="12 14" id="KW-0378">Hydrolase</keyword>
<keyword evidence="10 14" id="KW-0479">Metal-binding</keyword>
<dbReference type="PANTHER" id="PTHR10954:SF18">
    <property type="entry name" value="RIBONUCLEASE HII"/>
    <property type="match status" value="1"/>
</dbReference>
<dbReference type="InterPro" id="IPR001352">
    <property type="entry name" value="RNase_HII/HIII"/>
</dbReference>
<dbReference type="STRING" id="123822.B0188_00815"/>
<dbReference type="GO" id="GO:0005737">
    <property type="term" value="C:cytoplasm"/>
    <property type="evidence" value="ECO:0007669"/>
    <property type="project" value="UniProtKB-SubCell"/>
</dbReference>
<reference evidence="18 19" key="1">
    <citation type="submission" date="2017-02" db="EMBL/GenBank/DDBJ databases">
        <title>Draft genome sequence of Haemophilus felis CCUG 31170 type strain.</title>
        <authorList>
            <person name="Engstrom-Jakobsson H."/>
            <person name="Salva-Serra F."/>
            <person name="Thorell K."/>
            <person name="Gonzales-Siles L."/>
            <person name="Karlsson R."/>
            <person name="Boulund F."/>
            <person name="Engstrand L."/>
            <person name="Kristiansson E."/>
            <person name="Moore E."/>
        </authorList>
    </citation>
    <scope>NUCLEOTIDE SEQUENCE [LARGE SCALE GENOMIC DNA]</scope>
    <source>
        <strain evidence="18 19">CCUG 31170</strain>
    </source>
</reference>
<gene>
    <name evidence="14" type="primary">rnhB</name>
    <name evidence="18" type="ORF">B0188_00815</name>
</gene>
<dbReference type="OrthoDB" id="9803420at2"/>
<evidence type="ECO:0000256" key="3">
    <source>
        <dbReference type="ARBA" id="ARBA00004065"/>
    </source>
</evidence>
<dbReference type="PROSITE" id="PS51975">
    <property type="entry name" value="RNASE_H_2"/>
    <property type="match status" value="1"/>
</dbReference>
<evidence type="ECO:0000256" key="15">
    <source>
        <dbReference type="PROSITE-ProRule" id="PRU01319"/>
    </source>
</evidence>
<evidence type="ECO:0000256" key="1">
    <source>
        <dbReference type="ARBA" id="ARBA00000077"/>
    </source>
</evidence>
<evidence type="ECO:0000313" key="18">
    <source>
        <dbReference type="EMBL" id="OOS07646.1"/>
    </source>
</evidence>
<dbReference type="GO" id="GO:0043137">
    <property type="term" value="P:DNA replication, removal of RNA primer"/>
    <property type="evidence" value="ECO:0007669"/>
    <property type="project" value="TreeGrafter"/>
</dbReference>
<feature type="binding site" evidence="14 15">
    <location>
        <position position="49"/>
    </location>
    <ligand>
        <name>a divalent metal cation</name>
        <dbReference type="ChEBI" id="CHEBI:60240"/>
    </ligand>
</feature>
<dbReference type="Gene3D" id="3.30.420.10">
    <property type="entry name" value="Ribonuclease H-like superfamily/Ribonuclease H"/>
    <property type="match status" value="1"/>
</dbReference>
<dbReference type="Pfam" id="PF01351">
    <property type="entry name" value="RNase_HII"/>
    <property type="match status" value="1"/>
</dbReference>
<comment type="catalytic activity">
    <reaction evidence="1 14 15 16">
        <text>Endonucleolytic cleavage to 5'-phosphomonoester.</text>
        <dbReference type="EC" id="3.1.26.4"/>
    </reaction>
</comment>
<dbReference type="GO" id="GO:0003723">
    <property type="term" value="F:RNA binding"/>
    <property type="evidence" value="ECO:0007669"/>
    <property type="project" value="UniProtKB-UniRule"/>
</dbReference>
<sequence>MNCLKSSRNYINKFNATRTNKQRKRLLTYWREKMSEFIYPNVELIAGVDEVGRGPLVGAVVTAAVILDPNNPITGLADSKKLSEKKRLLLEQEIKAKALAWSLGRAEPAEIDELNILHATMLAMQRAVVALPIQPNFVFIDGNRLPELAMPAQAVVKGDSLVAEISAASILAKVARDREMAALDAQYPEYGFAQHKGYPTKLHLEKLAQFGPLPQHRRSFAPVRRLCP</sequence>
<protein>
    <recommendedName>
        <fullName evidence="7 14">Ribonuclease HII</fullName>
        <shortName evidence="14">RNase HII</shortName>
        <ecNumber evidence="6 14">3.1.26.4</ecNumber>
    </recommendedName>
</protein>
<accession>A0A1T0BCC8</accession>
<feature type="domain" description="RNase H type-2" evidence="17">
    <location>
        <begin position="43"/>
        <end position="228"/>
    </location>
</feature>
<evidence type="ECO:0000259" key="17">
    <source>
        <dbReference type="PROSITE" id="PS51975"/>
    </source>
</evidence>
<dbReference type="GO" id="GO:0030145">
    <property type="term" value="F:manganese ion binding"/>
    <property type="evidence" value="ECO:0007669"/>
    <property type="project" value="UniProtKB-UniRule"/>
</dbReference>
<keyword evidence="19" id="KW-1185">Reference proteome</keyword>
<dbReference type="EMBL" id="MUYB01000001">
    <property type="protein sequence ID" value="OOS07646.1"/>
    <property type="molecule type" value="Genomic_DNA"/>
</dbReference>
<dbReference type="PANTHER" id="PTHR10954">
    <property type="entry name" value="RIBONUCLEASE H2 SUBUNIT A"/>
    <property type="match status" value="1"/>
</dbReference>
<organism evidence="18 19">
    <name type="scientific">[Haemophilus] felis</name>
    <dbReference type="NCBI Taxonomy" id="123822"/>
    <lineage>
        <taxon>Bacteria</taxon>
        <taxon>Pseudomonadati</taxon>
        <taxon>Pseudomonadota</taxon>
        <taxon>Gammaproteobacteria</taxon>
        <taxon>Pasteurellales</taxon>
        <taxon>Pasteurellaceae</taxon>
    </lineage>
</organism>